<reference evidence="1" key="2">
    <citation type="submission" date="2021-12" db="EMBL/GenBank/DDBJ databases">
        <title>Resequencing data analysis of finger millet.</title>
        <authorList>
            <person name="Hatakeyama M."/>
            <person name="Aluri S."/>
            <person name="Balachadran M.T."/>
            <person name="Sivarajan S.R."/>
            <person name="Poveda L."/>
            <person name="Shimizu-Inatsugi R."/>
            <person name="Schlapbach R."/>
            <person name="Sreeman S.M."/>
            <person name="Shimizu K.K."/>
        </authorList>
    </citation>
    <scope>NUCLEOTIDE SEQUENCE</scope>
</reference>
<gene>
    <name evidence="1" type="primary">ga29766</name>
    <name evidence="1" type="ORF">PR202_ga29766</name>
</gene>
<accession>A0AAV5DM10</accession>
<dbReference type="AlphaFoldDB" id="A0AAV5DM10"/>
<dbReference type="PANTHER" id="PTHR31479:SF25">
    <property type="entry name" value="OS07G0527900 PROTEIN"/>
    <property type="match status" value="1"/>
</dbReference>
<sequence length="367" mass="42532">MMARTGTVSSVTTMAEINWDDDDHRRCIAARLVQRTYNMEKDRTRGRRLNRQESFLRHFSLVETMRECRLKCKCHRDHQQRACPICNCKMSPCFIYGAIFEYVPPKGTRHRHPLAPRYIVAFRGTMPTDPTTAVGDFYLDVNVVLNRQHDRLRFSHARERVWKLVDDAADSVGDIWLAGHSLGSSIALDVGRDMAMAGCYLRTLLFNPPQVSLAPVAGKLHMAEEAKRDLYFTSYFVKQVLLGETVLRRHKEHAEVLFEQLSPWVPELYVHQRDVICSGFIDYFQQRELVKQRFPRLARSSAPALASRDMVHFLCAELGFRETNELPHLLPSARLWINSSTQGDSHELRQWCQPRLPMLSSNLYTWP</sequence>
<name>A0AAV5DM10_ELECO</name>
<dbReference type="InterPro" id="IPR029058">
    <property type="entry name" value="AB_hydrolase_fold"/>
</dbReference>
<evidence type="ECO:0008006" key="3">
    <source>
        <dbReference type="Google" id="ProtNLM"/>
    </source>
</evidence>
<proteinExistence type="predicted"/>
<protein>
    <recommendedName>
        <fullName evidence="3">Fungal lipase-like domain-containing protein</fullName>
    </recommendedName>
</protein>
<dbReference type="EMBL" id="BQKI01000018">
    <property type="protein sequence ID" value="GJN11567.1"/>
    <property type="molecule type" value="Genomic_DNA"/>
</dbReference>
<comment type="caution">
    <text evidence="1">The sequence shown here is derived from an EMBL/GenBank/DDBJ whole genome shotgun (WGS) entry which is preliminary data.</text>
</comment>
<keyword evidence="2" id="KW-1185">Reference proteome</keyword>
<organism evidence="1 2">
    <name type="scientific">Eleusine coracana subsp. coracana</name>
    <dbReference type="NCBI Taxonomy" id="191504"/>
    <lineage>
        <taxon>Eukaryota</taxon>
        <taxon>Viridiplantae</taxon>
        <taxon>Streptophyta</taxon>
        <taxon>Embryophyta</taxon>
        <taxon>Tracheophyta</taxon>
        <taxon>Spermatophyta</taxon>
        <taxon>Magnoliopsida</taxon>
        <taxon>Liliopsida</taxon>
        <taxon>Poales</taxon>
        <taxon>Poaceae</taxon>
        <taxon>PACMAD clade</taxon>
        <taxon>Chloridoideae</taxon>
        <taxon>Cynodonteae</taxon>
        <taxon>Eleusininae</taxon>
        <taxon>Eleusine</taxon>
    </lineage>
</organism>
<evidence type="ECO:0000313" key="1">
    <source>
        <dbReference type="EMBL" id="GJN11567.1"/>
    </source>
</evidence>
<dbReference type="Proteomes" id="UP001054889">
    <property type="component" value="Unassembled WGS sequence"/>
</dbReference>
<dbReference type="PANTHER" id="PTHR31479">
    <property type="entry name" value="ALPHA/BETA-HYDROLASES SUPERFAMILY PROTEIN"/>
    <property type="match status" value="1"/>
</dbReference>
<reference evidence="1" key="1">
    <citation type="journal article" date="2018" name="DNA Res.">
        <title>Multiple hybrid de novo genome assembly of finger millet, an orphan allotetraploid crop.</title>
        <authorList>
            <person name="Hatakeyama M."/>
            <person name="Aluri S."/>
            <person name="Balachadran M.T."/>
            <person name="Sivarajan S.R."/>
            <person name="Patrignani A."/>
            <person name="Gruter S."/>
            <person name="Poveda L."/>
            <person name="Shimizu-Inatsugi R."/>
            <person name="Baeten J."/>
            <person name="Francoijs K.J."/>
            <person name="Nataraja K.N."/>
            <person name="Reddy Y.A.N."/>
            <person name="Phadnis S."/>
            <person name="Ravikumar R.L."/>
            <person name="Schlapbach R."/>
            <person name="Sreeman S.M."/>
            <person name="Shimizu K.K."/>
        </authorList>
    </citation>
    <scope>NUCLEOTIDE SEQUENCE</scope>
</reference>
<evidence type="ECO:0000313" key="2">
    <source>
        <dbReference type="Proteomes" id="UP001054889"/>
    </source>
</evidence>
<dbReference type="SUPFAM" id="SSF53474">
    <property type="entry name" value="alpha/beta-Hydrolases"/>
    <property type="match status" value="1"/>
</dbReference>